<accession>A0AAV9X021</accession>
<dbReference type="AlphaFoldDB" id="A0AAV9X021"/>
<dbReference type="EMBL" id="JAVHJO010000013">
    <property type="protein sequence ID" value="KAK6530426.1"/>
    <property type="molecule type" value="Genomic_DNA"/>
</dbReference>
<comment type="caution">
    <text evidence="1">The sequence shown here is derived from an EMBL/GenBank/DDBJ whole genome shotgun (WGS) entry which is preliminary data.</text>
</comment>
<name>A0AAV9X021_9PEZI</name>
<protein>
    <submittedName>
        <fullName evidence="1">Uncharacterized protein</fullName>
    </submittedName>
</protein>
<proteinExistence type="predicted"/>
<sequence>MLNPKNGFKPLPKAWLNDEQVTVLKLYDDDIAALGWLLNIIHFQTESVPQELGWRDLVSVAIICDKYDLKRAVKLWAEQWTKVYLPENDLSWETYPEQMLKEGCEDWLFLAQAFPGVPRVLSFSQRIQSMLVEEIVGDMEDPDAGSCVRDPKGLAEKDKAILKVKYDLIPESVFYDIKNAREERFTASIAMLTQLLIDIHLLKVEIGYGIGDENPKYCQGHTQTGVCYEVTLASSASSGGQASWEIENIYCGSCLKKEAPLWRVEARIDNLESLQQYYTSTRAGARSNSQRRAQRRTKDFHNLIDDMTSRFKHF</sequence>
<organism evidence="1 2">
    <name type="scientific">Orbilia ellipsospora</name>
    <dbReference type="NCBI Taxonomy" id="2528407"/>
    <lineage>
        <taxon>Eukaryota</taxon>
        <taxon>Fungi</taxon>
        <taxon>Dikarya</taxon>
        <taxon>Ascomycota</taxon>
        <taxon>Pezizomycotina</taxon>
        <taxon>Orbiliomycetes</taxon>
        <taxon>Orbiliales</taxon>
        <taxon>Orbiliaceae</taxon>
        <taxon>Orbilia</taxon>
    </lineage>
</organism>
<evidence type="ECO:0000313" key="1">
    <source>
        <dbReference type="EMBL" id="KAK6530426.1"/>
    </source>
</evidence>
<gene>
    <name evidence="1" type="ORF">TWF694_003778</name>
</gene>
<reference evidence="1 2" key="1">
    <citation type="submission" date="2019-10" db="EMBL/GenBank/DDBJ databases">
        <authorList>
            <person name="Palmer J.M."/>
        </authorList>
    </citation>
    <scope>NUCLEOTIDE SEQUENCE [LARGE SCALE GENOMIC DNA]</scope>
    <source>
        <strain evidence="1 2">TWF694</strain>
    </source>
</reference>
<evidence type="ECO:0000313" key="2">
    <source>
        <dbReference type="Proteomes" id="UP001365542"/>
    </source>
</evidence>
<dbReference type="Proteomes" id="UP001365542">
    <property type="component" value="Unassembled WGS sequence"/>
</dbReference>
<keyword evidence="2" id="KW-1185">Reference proteome</keyword>